<dbReference type="AlphaFoldDB" id="A0A7I7MA04"/>
<dbReference type="Proteomes" id="UP000466514">
    <property type="component" value="Chromosome"/>
</dbReference>
<dbReference type="KEGG" id="mpsc:MPSYJ_20830"/>
<reference evidence="1 2" key="1">
    <citation type="journal article" date="2019" name="Emerg. Microbes Infect.">
        <title>Comprehensive subspecies identification of 175 nontuberculous mycobacteria species based on 7547 genomic profiles.</title>
        <authorList>
            <person name="Matsumoto Y."/>
            <person name="Kinjo T."/>
            <person name="Motooka D."/>
            <person name="Nabeya D."/>
            <person name="Jung N."/>
            <person name="Uechi K."/>
            <person name="Horii T."/>
            <person name="Iida T."/>
            <person name="Fujita J."/>
            <person name="Nakamura S."/>
        </authorList>
    </citation>
    <scope>NUCLEOTIDE SEQUENCE [LARGE SCALE GENOMIC DNA]</scope>
    <source>
        <strain evidence="1 2">JCM 13323</strain>
    </source>
</reference>
<keyword evidence="2" id="KW-1185">Reference proteome</keyword>
<evidence type="ECO:0000313" key="1">
    <source>
        <dbReference type="EMBL" id="BBX68622.1"/>
    </source>
</evidence>
<dbReference type="EMBL" id="AP022574">
    <property type="protein sequence ID" value="BBX68622.1"/>
    <property type="molecule type" value="Genomic_DNA"/>
</dbReference>
<protein>
    <recommendedName>
        <fullName evidence="3">PRC-barrel domain-containing protein</fullName>
    </recommendedName>
</protein>
<evidence type="ECO:0000313" key="2">
    <source>
        <dbReference type="Proteomes" id="UP000466514"/>
    </source>
</evidence>
<dbReference type="RefSeq" id="WP_163722060.1">
    <property type="nucleotide sequence ID" value="NZ_AP022574.1"/>
</dbReference>
<proteinExistence type="predicted"/>
<gene>
    <name evidence="1" type="ORF">MPSYJ_20830</name>
</gene>
<accession>A0A7I7MA04</accession>
<name>A0A7I7MA04_9MYCO</name>
<evidence type="ECO:0008006" key="3">
    <source>
        <dbReference type="Google" id="ProtNLM"/>
    </source>
</evidence>
<organism evidence="1 2">
    <name type="scientific">Mycolicibacterium psychrotolerans</name>
    <dbReference type="NCBI Taxonomy" id="216929"/>
    <lineage>
        <taxon>Bacteria</taxon>
        <taxon>Bacillati</taxon>
        <taxon>Actinomycetota</taxon>
        <taxon>Actinomycetes</taxon>
        <taxon>Mycobacteriales</taxon>
        <taxon>Mycobacteriaceae</taxon>
        <taxon>Mycolicibacterium</taxon>
    </lineage>
</organism>
<sequence>MQLSELLGSTVRAADGARLGTVIDVRLCIGGDPNDHPAMPEVFGLIVSPRTSSSFLGYERSNVQQPSLLAALLRFRHRGTFLSLWSDVDRIEGKEVRLRGGAVGYSPVLRSDPRFS</sequence>